<proteinExistence type="predicted"/>
<dbReference type="Proteomes" id="UP001221597">
    <property type="component" value="Chromosome"/>
</dbReference>
<feature type="region of interest" description="Disordered" evidence="1">
    <location>
        <begin position="1"/>
        <end position="41"/>
    </location>
</feature>
<feature type="compositionally biased region" description="Basic and acidic residues" evidence="1">
    <location>
        <begin position="24"/>
        <end position="35"/>
    </location>
</feature>
<dbReference type="EMBL" id="CP121671">
    <property type="protein sequence ID" value="WFT73530.1"/>
    <property type="molecule type" value="Genomic_DNA"/>
</dbReference>
<keyword evidence="3" id="KW-1185">Reference proteome</keyword>
<protein>
    <submittedName>
        <fullName evidence="2">Uncharacterized protein</fullName>
    </submittedName>
</protein>
<evidence type="ECO:0000256" key="1">
    <source>
        <dbReference type="SAM" id="MobiDB-lite"/>
    </source>
</evidence>
<name>A0ABY8ITZ2_9BACI</name>
<evidence type="ECO:0000313" key="2">
    <source>
        <dbReference type="EMBL" id="WFT73530.1"/>
    </source>
</evidence>
<reference evidence="2 3" key="1">
    <citation type="submission" date="2023-04" db="EMBL/GenBank/DDBJ databases">
        <title>Genome sequence of Halobacillus naozhouensis KACC 21980.</title>
        <authorList>
            <person name="Kim S."/>
            <person name="Heo J."/>
            <person name="Kwon S.-W."/>
        </authorList>
    </citation>
    <scope>NUCLEOTIDE SEQUENCE [LARGE SCALE GENOMIC DNA]</scope>
    <source>
        <strain evidence="2 3">KCTC 13234</strain>
    </source>
</reference>
<evidence type="ECO:0000313" key="3">
    <source>
        <dbReference type="Proteomes" id="UP001221597"/>
    </source>
</evidence>
<sequence length="41" mass="4684">MKNKSKNKSKEELNALSKPLARSNKKDEKKLRSGPDHPSTY</sequence>
<gene>
    <name evidence="2" type="ORF">P9989_14200</name>
</gene>
<dbReference type="RefSeq" id="WP_283075539.1">
    <property type="nucleotide sequence ID" value="NZ_CP121671.1"/>
</dbReference>
<organism evidence="2 3">
    <name type="scientific">Halobacillus naozhouensis</name>
    <dbReference type="NCBI Taxonomy" id="554880"/>
    <lineage>
        <taxon>Bacteria</taxon>
        <taxon>Bacillati</taxon>
        <taxon>Bacillota</taxon>
        <taxon>Bacilli</taxon>
        <taxon>Bacillales</taxon>
        <taxon>Bacillaceae</taxon>
        <taxon>Halobacillus</taxon>
    </lineage>
</organism>
<accession>A0ABY8ITZ2</accession>